<evidence type="ECO:0000259" key="2">
    <source>
        <dbReference type="SMART" id="SM01083"/>
    </source>
</evidence>
<evidence type="ECO:0000313" key="4">
    <source>
        <dbReference type="Proteomes" id="UP000626109"/>
    </source>
</evidence>
<dbReference type="SMART" id="SM01083">
    <property type="entry name" value="Cir_N"/>
    <property type="match status" value="1"/>
</dbReference>
<dbReference type="Proteomes" id="UP000626109">
    <property type="component" value="Unassembled WGS sequence"/>
</dbReference>
<feature type="compositionally biased region" description="Low complexity" evidence="1">
    <location>
        <begin position="272"/>
        <end position="288"/>
    </location>
</feature>
<feature type="compositionally biased region" description="Basic and acidic residues" evidence="1">
    <location>
        <begin position="41"/>
        <end position="77"/>
    </location>
</feature>
<name>A0A813J208_POLGL</name>
<protein>
    <recommendedName>
        <fullName evidence="2">CBF1-interacting co-repressor CIR N-terminal domain-containing protein</fullName>
    </recommendedName>
</protein>
<feature type="region of interest" description="Disordered" evidence="1">
    <location>
        <begin position="40"/>
        <end position="170"/>
    </location>
</feature>
<organism evidence="3 4">
    <name type="scientific">Polarella glacialis</name>
    <name type="common">Dinoflagellate</name>
    <dbReference type="NCBI Taxonomy" id="89957"/>
    <lineage>
        <taxon>Eukaryota</taxon>
        <taxon>Sar</taxon>
        <taxon>Alveolata</taxon>
        <taxon>Dinophyceae</taxon>
        <taxon>Suessiales</taxon>
        <taxon>Suessiaceae</taxon>
        <taxon>Polarella</taxon>
    </lineage>
</organism>
<dbReference type="AlphaFoldDB" id="A0A813J208"/>
<sequence length="331" mass="35610">MASGNPMGLSEISHFGQFKGVGGKAGGFISKKFFHPSSFRNQEKLWKAQSEDARETKKQQELEKRREEERQVEDLRKQMYLAGQGSKGDFLTTAAEEKAASSHLSVDERTEQRQAIEEQKKRKAMVRHQAREVERAAQAREEAGEDGEEADADADAVAAPASGKTTFRAADGRPLAKSKYKEDDHILGHNTVWGSWYSAVEKRWGFKCCKTQAKSEACPLAEEPAEGAAPGKRRRRGGIDGGDASPLGGDAAASPDTTPAEIGGLLRVAPVSALSSGGLSRGSGSASLMESRLANEAARRQKVKSPELKPQAKTSGYLADLLLDPSAASPE</sequence>
<feature type="domain" description="CBF1-interacting co-repressor CIR N-terminal" evidence="2">
    <location>
        <begin position="33"/>
        <end position="69"/>
    </location>
</feature>
<reference evidence="3" key="1">
    <citation type="submission" date="2021-02" db="EMBL/GenBank/DDBJ databases">
        <authorList>
            <person name="Dougan E. K."/>
            <person name="Rhodes N."/>
            <person name="Thang M."/>
            <person name="Chan C."/>
        </authorList>
    </citation>
    <scope>NUCLEOTIDE SEQUENCE</scope>
</reference>
<proteinExistence type="predicted"/>
<comment type="caution">
    <text evidence="3">The sequence shown here is derived from an EMBL/GenBank/DDBJ whole genome shotgun (WGS) entry which is preliminary data.</text>
</comment>
<feature type="compositionally biased region" description="Basic and acidic residues" evidence="1">
    <location>
        <begin position="95"/>
        <end position="120"/>
    </location>
</feature>
<dbReference type="InterPro" id="IPR019339">
    <property type="entry name" value="CIR_N_dom"/>
</dbReference>
<evidence type="ECO:0000256" key="1">
    <source>
        <dbReference type="SAM" id="MobiDB-lite"/>
    </source>
</evidence>
<dbReference type="Pfam" id="PF10197">
    <property type="entry name" value="Cir_N"/>
    <property type="match status" value="1"/>
</dbReference>
<feature type="compositionally biased region" description="Acidic residues" evidence="1">
    <location>
        <begin position="143"/>
        <end position="154"/>
    </location>
</feature>
<dbReference type="EMBL" id="CAJNNW010023268">
    <property type="protein sequence ID" value="CAE8670444.1"/>
    <property type="molecule type" value="Genomic_DNA"/>
</dbReference>
<feature type="compositionally biased region" description="Low complexity" evidence="1">
    <location>
        <begin position="216"/>
        <end position="230"/>
    </location>
</feature>
<accession>A0A813J208</accession>
<feature type="compositionally biased region" description="Basic and acidic residues" evidence="1">
    <location>
        <begin position="129"/>
        <end position="142"/>
    </location>
</feature>
<gene>
    <name evidence="3" type="ORF">PGLA2088_LOCUS17470</name>
</gene>
<feature type="region of interest" description="Disordered" evidence="1">
    <location>
        <begin position="214"/>
        <end position="331"/>
    </location>
</feature>
<feature type="compositionally biased region" description="Low complexity" evidence="1">
    <location>
        <begin position="318"/>
        <end position="331"/>
    </location>
</feature>
<evidence type="ECO:0000313" key="3">
    <source>
        <dbReference type="EMBL" id="CAE8670444.1"/>
    </source>
</evidence>